<dbReference type="PANTHER" id="PTHR37331">
    <property type="entry name" value="YALI0F11671P"/>
    <property type="match status" value="1"/>
</dbReference>
<proteinExistence type="predicted"/>
<dbReference type="HOGENOM" id="CLU_080764_0_0_1"/>
<sequence length="193" mass="21077">FSSSIPYRNEHQTTFVDPNRPDLFYHLVAPPTPLSSSRPVFAVSLLEAPPPSSTSSTILGWLPAEAEGESEGAGLNDFKENSQFRTLLHEAISTGLAQGVDDIQINGAMQTQRGWMHINGRPSSSFHPFFSHDRNIPALGRIGDPDDILASIRVEDGKMLPETYEPMPSYRLCTADGVTKLSDGLAAKLRTVL</sequence>
<feature type="non-terminal residue" evidence="1">
    <location>
        <position position="193"/>
    </location>
</feature>
<gene>
    <name evidence="1" type="ORF">HETIRDRAFT_241563</name>
</gene>
<dbReference type="InParanoid" id="W4JUW2"/>
<dbReference type="OrthoDB" id="5397701at2759"/>
<name>W4JUW2_HETIT</name>
<evidence type="ECO:0000313" key="2">
    <source>
        <dbReference type="Proteomes" id="UP000030671"/>
    </source>
</evidence>
<dbReference type="Proteomes" id="UP000030671">
    <property type="component" value="Unassembled WGS sequence"/>
</dbReference>
<keyword evidence="2" id="KW-1185">Reference proteome</keyword>
<feature type="non-terminal residue" evidence="1">
    <location>
        <position position="1"/>
    </location>
</feature>
<reference evidence="1 2" key="1">
    <citation type="journal article" date="2012" name="New Phytol.">
        <title>Insight into trade-off between wood decay and parasitism from the genome of a fungal forest pathogen.</title>
        <authorList>
            <person name="Olson A."/>
            <person name="Aerts A."/>
            <person name="Asiegbu F."/>
            <person name="Belbahri L."/>
            <person name="Bouzid O."/>
            <person name="Broberg A."/>
            <person name="Canback B."/>
            <person name="Coutinho P.M."/>
            <person name="Cullen D."/>
            <person name="Dalman K."/>
            <person name="Deflorio G."/>
            <person name="van Diepen L.T."/>
            <person name="Dunand C."/>
            <person name="Duplessis S."/>
            <person name="Durling M."/>
            <person name="Gonthier P."/>
            <person name="Grimwood J."/>
            <person name="Fossdal C.G."/>
            <person name="Hansson D."/>
            <person name="Henrissat B."/>
            <person name="Hietala A."/>
            <person name="Himmelstrand K."/>
            <person name="Hoffmeister D."/>
            <person name="Hogberg N."/>
            <person name="James T.Y."/>
            <person name="Karlsson M."/>
            <person name="Kohler A."/>
            <person name="Kues U."/>
            <person name="Lee Y.H."/>
            <person name="Lin Y.C."/>
            <person name="Lind M."/>
            <person name="Lindquist E."/>
            <person name="Lombard V."/>
            <person name="Lucas S."/>
            <person name="Lunden K."/>
            <person name="Morin E."/>
            <person name="Murat C."/>
            <person name="Park J."/>
            <person name="Raffaello T."/>
            <person name="Rouze P."/>
            <person name="Salamov A."/>
            <person name="Schmutz J."/>
            <person name="Solheim H."/>
            <person name="Stahlberg J."/>
            <person name="Velez H."/>
            <person name="de Vries R.P."/>
            <person name="Wiebenga A."/>
            <person name="Woodward S."/>
            <person name="Yakovlev I."/>
            <person name="Garbelotto M."/>
            <person name="Martin F."/>
            <person name="Grigoriev I.V."/>
            <person name="Stenlid J."/>
        </authorList>
    </citation>
    <scope>NUCLEOTIDE SEQUENCE [LARGE SCALE GENOMIC DNA]</scope>
    <source>
        <strain evidence="1 2">TC 32-1</strain>
    </source>
</reference>
<accession>W4JUW2</accession>
<evidence type="ECO:0000313" key="1">
    <source>
        <dbReference type="EMBL" id="ETW77269.1"/>
    </source>
</evidence>
<dbReference type="PANTHER" id="PTHR37331:SF1">
    <property type="entry name" value="YALI0F11671P"/>
    <property type="match status" value="1"/>
</dbReference>
<dbReference type="GeneID" id="20668894"/>
<dbReference type="eggNOG" id="ENOG502S4BI">
    <property type="taxonomic scope" value="Eukaryota"/>
</dbReference>
<dbReference type="RefSeq" id="XP_009550797.1">
    <property type="nucleotide sequence ID" value="XM_009552502.1"/>
</dbReference>
<dbReference type="EMBL" id="KI925463">
    <property type="protein sequence ID" value="ETW77269.1"/>
    <property type="molecule type" value="Genomic_DNA"/>
</dbReference>
<dbReference type="STRING" id="747525.W4JUW2"/>
<dbReference type="AlphaFoldDB" id="W4JUW2"/>
<dbReference type="KEGG" id="hir:HETIRDRAFT_241563"/>
<protein>
    <submittedName>
        <fullName evidence="1">Uncharacterized protein</fullName>
    </submittedName>
</protein>
<organism evidence="1 2">
    <name type="scientific">Heterobasidion irregulare (strain TC 32-1)</name>
    <dbReference type="NCBI Taxonomy" id="747525"/>
    <lineage>
        <taxon>Eukaryota</taxon>
        <taxon>Fungi</taxon>
        <taxon>Dikarya</taxon>
        <taxon>Basidiomycota</taxon>
        <taxon>Agaricomycotina</taxon>
        <taxon>Agaricomycetes</taxon>
        <taxon>Russulales</taxon>
        <taxon>Bondarzewiaceae</taxon>
        <taxon>Heterobasidion</taxon>
        <taxon>Heterobasidion annosum species complex</taxon>
    </lineage>
</organism>